<evidence type="ECO:0000313" key="2">
    <source>
        <dbReference type="EMBL" id="KAK2640055.1"/>
    </source>
</evidence>
<name>A0AAD9TPX1_9ROSI</name>
<comment type="caution">
    <text evidence="2">The sequence shown here is derived from an EMBL/GenBank/DDBJ whole genome shotgun (WGS) entry which is preliminary data.</text>
</comment>
<dbReference type="GO" id="GO:0051119">
    <property type="term" value="F:sugar transmembrane transporter activity"/>
    <property type="evidence" value="ECO:0007669"/>
    <property type="project" value="InterPro"/>
</dbReference>
<sequence length="134" mass="15145">MSYSVFLEMSSLFLFSWLHCAVIESIYLLIFIIYATKKEKAKTFRLLMFALSVLAAVALVSLLALHGNTRKIFCGVASAIFSIIMYASPLSSLYSGPKRIWVWAGSHVPQQGYTKETRSSIEWVGRDDINRINQ</sequence>
<dbReference type="Proteomes" id="UP001280121">
    <property type="component" value="Unassembled WGS sequence"/>
</dbReference>
<feature type="transmembrane region" description="Helical" evidence="1">
    <location>
        <begin position="12"/>
        <end position="34"/>
    </location>
</feature>
<dbReference type="PANTHER" id="PTHR10791:SF44">
    <property type="entry name" value="BIDIRECTIONAL SUGAR TRANSPORTER SWEET1"/>
    <property type="match status" value="1"/>
</dbReference>
<organism evidence="2 3">
    <name type="scientific">Dipteronia dyeriana</name>
    <dbReference type="NCBI Taxonomy" id="168575"/>
    <lineage>
        <taxon>Eukaryota</taxon>
        <taxon>Viridiplantae</taxon>
        <taxon>Streptophyta</taxon>
        <taxon>Embryophyta</taxon>
        <taxon>Tracheophyta</taxon>
        <taxon>Spermatophyta</taxon>
        <taxon>Magnoliopsida</taxon>
        <taxon>eudicotyledons</taxon>
        <taxon>Gunneridae</taxon>
        <taxon>Pentapetalae</taxon>
        <taxon>rosids</taxon>
        <taxon>malvids</taxon>
        <taxon>Sapindales</taxon>
        <taxon>Sapindaceae</taxon>
        <taxon>Hippocastanoideae</taxon>
        <taxon>Acereae</taxon>
        <taxon>Dipteronia</taxon>
    </lineage>
</organism>
<keyword evidence="1" id="KW-0812">Transmembrane</keyword>
<proteinExistence type="predicted"/>
<evidence type="ECO:0000313" key="3">
    <source>
        <dbReference type="Proteomes" id="UP001280121"/>
    </source>
</evidence>
<reference evidence="2" key="1">
    <citation type="journal article" date="2023" name="Plant J.">
        <title>Genome sequences and population genomics provide insights into the demographic history, inbreeding, and mutation load of two 'living fossil' tree species of Dipteronia.</title>
        <authorList>
            <person name="Feng Y."/>
            <person name="Comes H.P."/>
            <person name="Chen J."/>
            <person name="Zhu S."/>
            <person name="Lu R."/>
            <person name="Zhang X."/>
            <person name="Li P."/>
            <person name="Qiu J."/>
            <person name="Olsen K.M."/>
            <person name="Qiu Y."/>
        </authorList>
    </citation>
    <scope>NUCLEOTIDE SEQUENCE</scope>
    <source>
        <strain evidence="2">KIB01</strain>
    </source>
</reference>
<dbReference type="PANTHER" id="PTHR10791">
    <property type="entry name" value="RAG1-ACTIVATING PROTEIN 1"/>
    <property type="match status" value="1"/>
</dbReference>
<keyword evidence="3" id="KW-1185">Reference proteome</keyword>
<protein>
    <submittedName>
        <fullName evidence="2">Uncharacterized protein</fullName>
    </submittedName>
</protein>
<keyword evidence="1" id="KW-0472">Membrane</keyword>
<feature type="transmembrane region" description="Helical" evidence="1">
    <location>
        <begin position="72"/>
        <end position="94"/>
    </location>
</feature>
<dbReference type="GO" id="GO:0016020">
    <property type="term" value="C:membrane"/>
    <property type="evidence" value="ECO:0007669"/>
    <property type="project" value="TreeGrafter"/>
</dbReference>
<accession>A0AAD9TPX1</accession>
<dbReference type="AlphaFoldDB" id="A0AAD9TPX1"/>
<keyword evidence="1" id="KW-1133">Transmembrane helix</keyword>
<dbReference type="InterPro" id="IPR047664">
    <property type="entry name" value="SWEET"/>
</dbReference>
<evidence type="ECO:0000256" key="1">
    <source>
        <dbReference type="SAM" id="Phobius"/>
    </source>
</evidence>
<gene>
    <name evidence="2" type="ORF">Ddye_027850</name>
</gene>
<dbReference type="EMBL" id="JANJYI010000008">
    <property type="protein sequence ID" value="KAK2640055.1"/>
    <property type="molecule type" value="Genomic_DNA"/>
</dbReference>
<feature type="transmembrane region" description="Helical" evidence="1">
    <location>
        <begin position="46"/>
        <end position="66"/>
    </location>
</feature>